<dbReference type="OrthoDB" id="418242at2759"/>
<protein>
    <recommendedName>
        <fullName evidence="1">Sister chromatid cohesion protein</fullName>
    </recommendedName>
</protein>
<reference evidence="3 4" key="1">
    <citation type="submission" date="2016-07" db="EMBL/GenBank/DDBJ databases">
        <title>Pervasive Adenine N6-methylation of Active Genes in Fungi.</title>
        <authorList>
            <consortium name="DOE Joint Genome Institute"/>
            <person name="Mondo S.J."/>
            <person name="Dannebaum R.O."/>
            <person name="Kuo R.C."/>
            <person name="Labutti K."/>
            <person name="Haridas S."/>
            <person name="Kuo A."/>
            <person name="Salamov A."/>
            <person name="Ahrendt S.R."/>
            <person name="Lipzen A."/>
            <person name="Sullivan W."/>
            <person name="Andreopoulos W.B."/>
            <person name="Clum A."/>
            <person name="Lindquist E."/>
            <person name="Daum C."/>
            <person name="Ramamoorthy G.K."/>
            <person name="Gryganskyi A."/>
            <person name="Culley D."/>
            <person name="Magnuson J.K."/>
            <person name="James T.Y."/>
            <person name="O'Malley M.A."/>
            <person name="Stajich J.E."/>
            <person name="Spatafora J.W."/>
            <person name="Visel A."/>
            <person name="Grigoriev I.V."/>
        </authorList>
    </citation>
    <scope>NUCLEOTIDE SEQUENCE [LARGE SCALE GENOMIC DNA]</scope>
    <source>
        <strain evidence="3 4">NRRL 3301</strain>
    </source>
</reference>
<gene>
    <name evidence="3" type="ORF">DM01DRAFT_311191</name>
</gene>
<dbReference type="GO" id="GO:0010468">
    <property type="term" value="P:regulation of gene expression"/>
    <property type="evidence" value="ECO:0007669"/>
    <property type="project" value="InterPro"/>
</dbReference>
<feature type="domain" description="Sister chromatid cohesion C-terminal" evidence="2">
    <location>
        <begin position="1219"/>
        <end position="1399"/>
    </location>
</feature>
<keyword evidence="1" id="KW-0677">Repeat</keyword>
<dbReference type="GO" id="GO:0003682">
    <property type="term" value="F:chromatin binding"/>
    <property type="evidence" value="ECO:0007669"/>
    <property type="project" value="TreeGrafter"/>
</dbReference>
<dbReference type="PANTHER" id="PTHR21704">
    <property type="entry name" value="NIPPED-B-LIKE PROTEIN DELANGIN SCC2-RELATED"/>
    <property type="match status" value="1"/>
</dbReference>
<keyword evidence="1" id="KW-0131">Cell cycle</keyword>
<evidence type="ECO:0000313" key="3">
    <source>
        <dbReference type="EMBL" id="ORX47214.1"/>
    </source>
</evidence>
<dbReference type="GO" id="GO:0071169">
    <property type="term" value="P:establishment of protein localization to chromatin"/>
    <property type="evidence" value="ECO:0007669"/>
    <property type="project" value="TreeGrafter"/>
</dbReference>
<keyword evidence="4" id="KW-1185">Reference proteome</keyword>
<name>A0A1X2G7T6_9FUNG</name>
<dbReference type="GO" id="GO:0061775">
    <property type="term" value="F:cohesin loader activity"/>
    <property type="evidence" value="ECO:0007669"/>
    <property type="project" value="InterPro"/>
</dbReference>
<dbReference type="GO" id="GO:0090694">
    <property type="term" value="C:Scc2-Scc4 cohesin loading complex"/>
    <property type="evidence" value="ECO:0007669"/>
    <property type="project" value="TreeGrafter"/>
</dbReference>
<keyword evidence="1" id="KW-0539">Nucleus</keyword>
<evidence type="ECO:0000259" key="2">
    <source>
        <dbReference type="Pfam" id="PF12830"/>
    </source>
</evidence>
<dbReference type="InterPro" id="IPR033031">
    <property type="entry name" value="Scc2/Nipped-B"/>
</dbReference>
<proteinExistence type="inferred from homology"/>
<dbReference type="InterPro" id="IPR016024">
    <property type="entry name" value="ARM-type_fold"/>
</dbReference>
<dbReference type="SUPFAM" id="SSF48371">
    <property type="entry name" value="ARM repeat"/>
    <property type="match status" value="1"/>
</dbReference>
<organism evidence="3 4">
    <name type="scientific">Hesseltinella vesiculosa</name>
    <dbReference type="NCBI Taxonomy" id="101127"/>
    <lineage>
        <taxon>Eukaryota</taxon>
        <taxon>Fungi</taxon>
        <taxon>Fungi incertae sedis</taxon>
        <taxon>Mucoromycota</taxon>
        <taxon>Mucoromycotina</taxon>
        <taxon>Mucoromycetes</taxon>
        <taxon>Mucorales</taxon>
        <taxon>Cunninghamellaceae</taxon>
        <taxon>Hesseltinella</taxon>
    </lineage>
</organism>
<dbReference type="EMBL" id="MCGT01000034">
    <property type="protein sequence ID" value="ORX47214.1"/>
    <property type="molecule type" value="Genomic_DNA"/>
</dbReference>
<comment type="subcellular location">
    <subcellularLocation>
        <location evidence="1">Nucleus</location>
    </subcellularLocation>
</comment>
<dbReference type="CDD" id="cd23958">
    <property type="entry name" value="SCC2"/>
    <property type="match status" value="1"/>
</dbReference>
<dbReference type="Proteomes" id="UP000242146">
    <property type="component" value="Unassembled WGS sequence"/>
</dbReference>
<evidence type="ECO:0000313" key="4">
    <source>
        <dbReference type="Proteomes" id="UP000242146"/>
    </source>
</evidence>
<sequence>MASPIPIPTHLPVIDSMAMTIDDASPVNPIQERLKDDLVQVDPTWLETNTTWPAVAAQIDRLNRCLQSINKAIQLKALLLPPATLPGMSLCHVWTDKSSSLDLLPLFQSIDAAVLMCKQKEILNGLHQLDNAARLVVLNCFSKSVQMINRLFGVLASGFLRFKLVPSDLVLHCLHFFKYLLDSMIYPMIDQANHDQRNTGDVAAWIQLAQQEKSAQRLFGGLLPMMTRVVRRSMFLFDQDESQEPVMTCLAYICLDPFFHEILLQPSEPSFQSLCPLIVPVLTTDEDTPIHQQATDARKPAHSVLVCPPDQQIHSLELFKLVCMDTLCGVFSSFPSQRQWILDDLLSNLDALTMLDYQELKRYRLRNNHRIHMVSALLMQLVQSCSLMDTSTRSMERTWLKRWEQKAAQHDKNEPQDTLDSHLLDRSHAGWKSHLDTAMKQSTYCIEFLLAKSKSKKKDAYSLTEYRAILEGTIEDVLAVLYDPDWPVAELILHGFTRTLVAFIDSDQGDIYLRTMAIEWLGAITCRLKDSLRHVSDAPGALTPEWLYQLYRLMPQKTNRHDTVSLKTLDACRMKLYQHLMKDASTPNVINFYLCTWGYANASLVKSIRSERDEETKVNHTCTEGDDAAPASTTTLPLLHTQCLRQWRLALNLDASQDVKPSFVLPELNRQDLQMLVELIASRQILSQRVPYFMTKLVSCLDKETVTFRVKALRGLGRMISIEPTLLNDTQLCHRILRKLYDASPSVRDASVDVLAKHLAHQQDIPVKMYELVSAKVNDTAPNVRKRIVKLLPSMYVKTESMEIKIDIAAKLLQRIDDNELAIQKLALKMAQQVLFQPFHDLLKGDVVPSFRYAPRATKLQITSITNIFRSIVAHIDTHSNGQLGLMASFVEKTVHQADPKQLASYRKAFQWIVDALFEELLALDEAGDVPQVIHCMTVIHAFTKPCPDLLHDTQISTLLPYLGVASSDDWTIAQYVMVLYHDILPRSKKSDVEFSKMVESALLQVLAKCPPQVIDDAASCFCALVSSVSHRYQLVIKTLGSCLATLKQDQLKLQQGQPLEKPMKTIKAMLISAMLCEHFDFEAKPVQIAYGSDLAKWTKNGTVAGYVQQVLCFFFQHPCASQAIKRRAVEALGHVFVSHPTFILSSDNITLLDQLFSTDDTAMKVELMHVLNRFLKAEEARLEKKAQDDGEKLYEKVIDVQTLLGNTEEFAELGVNGTLMQRYLPNLLEHCLSPDNDLRVIVFDVISAVINQGLAHPALCMPAIVAAETSDDPLLCSKAYYLHQYIHNKFGSILYTQLSKAFEAAYTYQKLVQGNDPRGYGNRGGDLTKEALLTTLFKLVNEKKKWRMDFLSNLVKPFAVEDNEHVDLAYLAFLADNLVTMPYAMVDEILCVLHAIDRLAMTNSVMDWLSLESSSDMPADHDDSCAHDAEEQEMALRVASMSTPAARALAILIRIRTTLVQLYSITDRDIQLYDPLRASKAKPAALVDIPDIHWTDLTASPE</sequence>
<dbReference type="Pfam" id="PF20168">
    <property type="entry name" value="PDS5"/>
    <property type="match status" value="1"/>
</dbReference>
<comment type="similarity">
    <text evidence="1">Belongs to the SCC2/Nipped-B family.</text>
</comment>
<dbReference type="GO" id="GO:1990414">
    <property type="term" value="P:replication-born double-strand break repair via sister chromatid exchange"/>
    <property type="evidence" value="ECO:0007669"/>
    <property type="project" value="TreeGrafter"/>
</dbReference>
<accession>A0A1X2G7T6</accession>
<evidence type="ECO:0000256" key="1">
    <source>
        <dbReference type="RuleBase" id="RU364107"/>
    </source>
</evidence>
<dbReference type="Pfam" id="PF12830">
    <property type="entry name" value="Nipped-B_C"/>
    <property type="match status" value="1"/>
</dbReference>
<dbReference type="InterPro" id="IPR024986">
    <property type="entry name" value="Nipped-B_C"/>
</dbReference>
<dbReference type="PANTHER" id="PTHR21704:SF18">
    <property type="entry name" value="NIPPED-B-LIKE PROTEIN"/>
    <property type="match status" value="1"/>
</dbReference>
<dbReference type="InterPro" id="IPR011989">
    <property type="entry name" value="ARM-like"/>
</dbReference>
<dbReference type="STRING" id="101127.A0A1X2G7T6"/>
<comment type="caution">
    <text evidence="3">The sequence shown here is derived from an EMBL/GenBank/DDBJ whole genome shotgun (WGS) entry which is preliminary data.</text>
</comment>
<dbReference type="GO" id="GO:0140588">
    <property type="term" value="P:chromatin looping"/>
    <property type="evidence" value="ECO:0007669"/>
    <property type="project" value="InterPro"/>
</dbReference>
<dbReference type="Gene3D" id="1.25.10.10">
    <property type="entry name" value="Leucine-rich Repeat Variant"/>
    <property type="match status" value="1"/>
</dbReference>
<dbReference type="GO" id="GO:0034087">
    <property type="term" value="P:establishment of mitotic sister chromatid cohesion"/>
    <property type="evidence" value="ECO:0007669"/>
    <property type="project" value="TreeGrafter"/>
</dbReference>